<dbReference type="Proteomes" id="UP001221898">
    <property type="component" value="Unassembled WGS sequence"/>
</dbReference>
<dbReference type="SMART" id="SM00248">
    <property type="entry name" value="ANK"/>
    <property type="match status" value="6"/>
</dbReference>
<evidence type="ECO:0000313" key="7">
    <source>
        <dbReference type="Proteomes" id="UP001221898"/>
    </source>
</evidence>
<evidence type="ECO:0000256" key="3">
    <source>
        <dbReference type="PROSITE-ProRule" id="PRU00023"/>
    </source>
</evidence>
<dbReference type="GO" id="GO:0003779">
    <property type="term" value="F:actin binding"/>
    <property type="evidence" value="ECO:0007669"/>
    <property type="project" value="InterPro"/>
</dbReference>
<feature type="region of interest" description="Disordered" evidence="5">
    <location>
        <begin position="306"/>
        <end position="339"/>
    </location>
</feature>
<reference evidence="6" key="1">
    <citation type="journal article" date="2023" name="Science">
        <title>Genome structures resolve the early diversification of teleost fishes.</title>
        <authorList>
            <person name="Parey E."/>
            <person name="Louis A."/>
            <person name="Montfort J."/>
            <person name="Bouchez O."/>
            <person name="Roques C."/>
            <person name="Iampietro C."/>
            <person name="Lluch J."/>
            <person name="Castinel A."/>
            <person name="Donnadieu C."/>
            <person name="Desvignes T."/>
            <person name="Floi Bucao C."/>
            <person name="Jouanno E."/>
            <person name="Wen M."/>
            <person name="Mejri S."/>
            <person name="Dirks R."/>
            <person name="Jansen H."/>
            <person name="Henkel C."/>
            <person name="Chen W.J."/>
            <person name="Zahm M."/>
            <person name="Cabau C."/>
            <person name="Klopp C."/>
            <person name="Thompson A.W."/>
            <person name="Robinson-Rechavi M."/>
            <person name="Braasch I."/>
            <person name="Lecointre G."/>
            <person name="Bobe J."/>
            <person name="Postlethwait J.H."/>
            <person name="Berthelot C."/>
            <person name="Roest Crollius H."/>
            <person name="Guiguen Y."/>
        </authorList>
    </citation>
    <scope>NUCLEOTIDE SEQUENCE</scope>
    <source>
        <strain evidence="6">NC1722</strain>
    </source>
</reference>
<protein>
    <recommendedName>
        <fullName evidence="8">Ankyrin repeat domain-containing protein 24</fullName>
    </recommendedName>
</protein>
<dbReference type="Pfam" id="PF12796">
    <property type="entry name" value="Ank_2"/>
    <property type="match status" value="2"/>
</dbReference>
<dbReference type="InterPro" id="IPR042420">
    <property type="entry name" value="RAI14/UACA"/>
</dbReference>
<accession>A0AAD7X2X7</accession>
<feature type="compositionally biased region" description="Polar residues" evidence="5">
    <location>
        <begin position="430"/>
        <end position="447"/>
    </location>
</feature>
<keyword evidence="7" id="KW-1185">Reference proteome</keyword>
<comment type="caution">
    <text evidence="6">The sequence shown here is derived from an EMBL/GenBank/DDBJ whole genome shotgun (WGS) entry which is preliminary data.</text>
</comment>
<feature type="repeat" description="ANK" evidence="3">
    <location>
        <begin position="107"/>
        <end position="139"/>
    </location>
</feature>
<dbReference type="PROSITE" id="PS50297">
    <property type="entry name" value="ANK_REP_REGION"/>
    <property type="match status" value="4"/>
</dbReference>
<feature type="repeat" description="ANK" evidence="3">
    <location>
        <begin position="74"/>
        <end position="106"/>
    </location>
</feature>
<feature type="region of interest" description="Disordered" evidence="5">
    <location>
        <begin position="430"/>
        <end position="468"/>
    </location>
</feature>
<dbReference type="AlphaFoldDB" id="A0AAD7X2X7"/>
<organism evidence="6 7">
    <name type="scientific">Aldrovandia affinis</name>
    <dbReference type="NCBI Taxonomy" id="143900"/>
    <lineage>
        <taxon>Eukaryota</taxon>
        <taxon>Metazoa</taxon>
        <taxon>Chordata</taxon>
        <taxon>Craniata</taxon>
        <taxon>Vertebrata</taxon>
        <taxon>Euteleostomi</taxon>
        <taxon>Actinopterygii</taxon>
        <taxon>Neopterygii</taxon>
        <taxon>Teleostei</taxon>
        <taxon>Notacanthiformes</taxon>
        <taxon>Halosauridae</taxon>
        <taxon>Aldrovandia</taxon>
    </lineage>
</organism>
<evidence type="ECO:0000256" key="4">
    <source>
        <dbReference type="SAM" id="Coils"/>
    </source>
</evidence>
<dbReference type="InterPro" id="IPR002110">
    <property type="entry name" value="Ankyrin_rpt"/>
</dbReference>
<name>A0AAD7X2X7_9TELE</name>
<proteinExistence type="predicted"/>
<dbReference type="EMBL" id="JAINUG010000001">
    <property type="protein sequence ID" value="KAJ8419036.1"/>
    <property type="molecule type" value="Genomic_DNA"/>
</dbReference>
<evidence type="ECO:0000313" key="6">
    <source>
        <dbReference type="EMBL" id="KAJ8419036.1"/>
    </source>
</evidence>
<evidence type="ECO:0000256" key="2">
    <source>
        <dbReference type="ARBA" id="ARBA00023054"/>
    </source>
</evidence>
<dbReference type="PANTHER" id="PTHR24129">
    <property type="entry name" value="ANKYCORBIN"/>
    <property type="match status" value="1"/>
</dbReference>
<dbReference type="Pfam" id="PF00023">
    <property type="entry name" value="Ank"/>
    <property type="match status" value="1"/>
</dbReference>
<feature type="region of interest" description="Disordered" evidence="5">
    <location>
        <begin position="1"/>
        <end position="40"/>
    </location>
</feature>
<sequence>MTREGIPPTKKRFRVESHQGSTMKSLKAKFKKSESQDWSKSDERLLQAVEQNEPDKVTALLAKKGLCASKLDADGKSAFHVCVTRGRVDCLEAILSHGVDINATDGTGFSALHLAAKNGQPECVKRLLQESVPVDSPDSFGRTALHHAAVSGCVCSTEILWDFKACLDSQDGDGSTPLLLAAQMSHVEVLNFLLDRRANANLQDGQGRTALMLACESDSVETVELLLRGRADTHLTDSLGHNAAHYSVTAGNEQLTQLLQSVARGTGKLGEALVFPHSPVAQAQRLYKTVLLTVWLLENKNTATFRVHKPPAPPPLPGGATPRKRKAPLPPNSPSQVEDEEVFEEIRRLRLERGRLLQKIKALEQQQHTAHTALEELCALRNRLEHAEAERDRLNTEVEELRSQQGEEVFSDSEVTEDILDFPGAERLLSRQSRGTGPQSPSAQEDCTSPGDPDSLCTSQSQGDPESVFTYQSQGDLQMQVEELTAANADLVLKIQCGAVAPRRAGRSLRSCLPPERKTGTPVSQDLGRDAGDV</sequence>
<gene>
    <name evidence="6" type="ORF">AAFF_G00005350</name>
</gene>
<dbReference type="InterPro" id="IPR036770">
    <property type="entry name" value="Ankyrin_rpt-contain_sf"/>
</dbReference>
<feature type="compositionally biased region" description="Polar residues" evidence="5">
    <location>
        <begin position="456"/>
        <end position="468"/>
    </location>
</feature>
<keyword evidence="2 4" id="KW-0175">Coiled coil</keyword>
<dbReference type="Gene3D" id="1.25.40.20">
    <property type="entry name" value="Ankyrin repeat-containing domain"/>
    <property type="match status" value="3"/>
</dbReference>
<feature type="region of interest" description="Disordered" evidence="5">
    <location>
        <begin position="502"/>
        <end position="534"/>
    </location>
</feature>
<evidence type="ECO:0000256" key="5">
    <source>
        <dbReference type="SAM" id="MobiDB-lite"/>
    </source>
</evidence>
<feature type="repeat" description="ANK" evidence="3">
    <location>
        <begin position="206"/>
        <end position="238"/>
    </location>
</feature>
<evidence type="ECO:0008006" key="8">
    <source>
        <dbReference type="Google" id="ProtNLM"/>
    </source>
</evidence>
<dbReference type="PROSITE" id="PS50088">
    <property type="entry name" value="ANK_REPEAT"/>
    <property type="match status" value="4"/>
</dbReference>
<dbReference type="PANTHER" id="PTHR24129:SF0">
    <property type="entry name" value="ANKYCORBIN"/>
    <property type="match status" value="1"/>
</dbReference>
<feature type="compositionally biased region" description="Basic and acidic residues" evidence="5">
    <location>
        <begin position="31"/>
        <end position="40"/>
    </location>
</feature>
<dbReference type="SUPFAM" id="SSF48403">
    <property type="entry name" value="Ankyrin repeat"/>
    <property type="match status" value="1"/>
</dbReference>
<evidence type="ECO:0000256" key="1">
    <source>
        <dbReference type="ARBA" id="ARBA00022737"/>
    </source>
</evidence>
<keyword evidence="3" id="KW-0040">ANK repeat</keyword>
<keyword evidence="1" id="KW-0677">Repeat</keyword>
<feature type="coiled-coil region" evidence="4">
    <location>
        <begin position="346"/>
        <end position="404"/>
    </location>
</feature>
<feature type="repeat" description="ANK" evidence="3">
    <location>
        <begin position="173"/>
        <end position="205"/>
    </location>
</feature>